<dbReference type="EnsemblPlants" id="Ma04_t16390.1">
    <property type="protein sequence ID" value="Ma04_p16390.1"/>
    <property type="gene ID" value="Ma04_g16390"/>
</dbReference>
<evidence type="ECO:0000313" key="1">
    <source>
        <dbReference type="EMBL" id="CAG1842313.1"/>
    </source>
</evidence>
<dbReference type="AlphaFoldDB" id="A0A804IQD5"/>
<organism evidence="2 3">
    <name type="scientific">Musa acuminata subsp. malaccensis</name>
    <name type="common">Wild banana</name>
    <name type="synonym">Musa malaccensis</name>
    <dbReference type="NCBI Taxonomy" id="214687"/>
    <lineage>
        <taxon>Eukaryota</taxon>
        <taxon>Viridiplantae</taxon>
        <taxon>Streptophyta</taxon>
        <taxon>Embryophyta</taxon>
        <taxon>Tracheophyta</taxon>
        <taxon>Spermatophyta</taxon>
        <taxon>Magnoliopsida</taxon>
        <taxon>Liliopsida</taxon>
        <taxon>Zingiberales</taxon>
        <taxon>Musaceae</taxon>
        <taxon>Musa</taxon>
    </lineage>
</organism>
<keyword evidence="3" id="KW-1185">Reference proteome</keyword>
<proteinExistence type="predicted"/>
<protein>
    <submittedName>
        <fullName evidence="1">(wild Malaysian banana) hypothetical protein</fullName>
    </submittedName>
</protein>
<evidence type="ECO:0000313" key="2">
    <source>
        <dbReference type="EnsemblPlants" id="Ma04_p16390.1"/>
    </source>
</evidence>
<dbReference type="InParanoid" id="A0A804IQD5"/>
<reference evidence="1" key="1">
    <citation type="submission" date="2021-03" db="EMBL/GenBank/DDBJ databases">
        <authorList>
            <consortium name="Genoscope - CEA"/>
            <person name="William W."/>
        </authorList>
    </citation>
    <scope>NUCLEOTIDE SEQUENCE</scope>
    <source>
        <strain evidence="1">Doubled-haploid Pahang</strain>
    </source>
</reference>
<dbReference type="Gramene" id="Ma04_t16390.1">
    <property type="protein sequence ID" value="Ma04_p16390.1"/>
    <property type="gene ID" value="Ma04_g16390"/>
</dbReference>
<dbReference type="Proteomes" id="UP000012960">
    <property type="component" value="Unplaced"/>
</dbReference>
<dbReference type="EMBL" id="HG996469">
    <property type="protein sequence ID" value="CAG1842313.1"/>
    <property type="molecule type" value="Genomic_DNA"/>
</dbReference>
<gene>
    <name evidence="1" type="ORF">GSMUA_121080.1</name>
</gene>
<reference evidence="2" key="2">
    <citation type="submission" date="2021-05" db="UniProtKB">
        <authorList>
            <consortium name="EnsemblPlants"/>
        </authorList>
    </citation>
    <scope>IDENTIFICATION</scope>
    <source>
        <strain evidence="2">subsp. malaccensis</strain>
    </source>
</reference>
<name>A0A804IQD5_MUSAM</name>
<sequence>MIVSGGRTIDHHCSCMKETIDHHCSCMKENVGRTIEGDRRVNTIRPPASTWFPAESAKGILGRGEREKKQQMRTKKTGVSYLQDAYLSNRYKCLILCLKIIIPFLNER</sequence>
<evidence type="ECO:0000313" key="3">
    <source>
        <dbReference type="Proteomes" id="UP000012960"/>
    </source>
</evidence>
<accession>A0A804IQD5</accession>